<evidence type="ECO:0000256" key="1">
    <source>
        <dbReference type="SAM" id="MobiDB-lite"/>
    </source>
</evidence>
<evidence type="ECO:0000313" key="3">
    <source>
        <dbReference type="Proteomes" id="UP000037035"/>
    </source>
</evidence>
<comment type="caution">
    <text evidence="2">The sequence shown here is derived from an EMBL/GenBank/DDBJ whole genome shotgun (WGS) entry which is preliminary data.</text>
</comment>
<accession>A0A0L6V3P0</accession>
<name>A0A0L6V3P0_9BASI</name>
<dbReference type="VEuPathDB" id="FungiDB:VP01_285g2"/>
<dbReference type="Proteomes" id="UP000037035">
    <property type="component" value="Unassembled WGS sequence"/>
</dbReference>
<reference evidence="2 3" key="1">
    <citation type="submission" date="2015-08" db="EMBL/GenBank/DDBJ databases">
        <title>Next Generation Sequencing and Analysis of the Genome of Puccinia sorghi L Schw, the Causal Agent of Maize Common Rust.</title>
        <authorList>
            <person name="Rochi L."/>
            <person name="Burguener G."/>
            <person name="Darino M."/>
            <person name="Turjanski A."/>
            <person name="Kreff E."/>
            <person name="Dieguez M.J."/>
            <person name="Sacco F."/>
        </authorList>
    </citation>
    <scope>NUCLEOTIDE SEQUENCE [LARGE SCALE GENOMIC DNA]</scope>
    <source>
        <strain evidence="2 3">RO10H11247</strain>
    </source>
</reference>
<dbReference type="AlphaFoldDB" id="A0A0L6V3P0"/>
<feature type="region of interest" description="Disordered" evidence="1">
    <location>
        <begin position="19"/>
        <end position="43"/>
    </location>
</feature>
<dbReference type="EMBL" id="LAVV01007790">
    <property type="protein sequence ID" value="KNZ54765.1"/>
    <property type="molecule type" value="Genomic_DNA"/>
</dbReference>
<sequence length="91" mass="10178">MSTAGIDLGRVLGAGKDWGGLHVEPTRPEGHKKSEKTDELNIGDPIKGQKELLKISHQKQKSFDGFLDDLVMSKYISGMDQENCQYFQAKR</sequence>
<gene>
    <name evidence="2" type="ORF">VP01_285g2</name>
</gene>
<protein>
    <submittedName>
        <fullName evidence="2">Uncharacterized protein</fullName>
    </submittedName>
</protein>
<keyword evidence="3" id="KW-1185">Reference proteome</keyword>
<proteinExistence type="predicted"/>
<evidence type="ECO:0000313" key="2">
    <source>
        <dbReference type="EMBL" id="KNZ54765.1"/>
    </source>
</evidence>
<dbReference type="STRING" id="27349.A0A0L6V3P0"/>
<dbReference type="OrthoDB" id="2506920at2759"/>
<feature type="compositionally biased region" description="Basic and acidic residues" evidence="1">
    <location>
        <begin position="24"/>
        <end position="39"/>
    </location>
</feature>
<organism evidence="2 3">
    <name type="scientific">Puccinia sorghi</name>
    <dbReference type="NCBI Taxonomy" id="27349"/>
    <lineage>
        <taxon>Eukaryota</taxon>
        <taxon>Fungi</taxon>
        <taxon>Dikarya</taxon>
        <taxon>Basidiomycota</taxon>
        <taxon>Pucciniomycotina</taxon>
        <taxon>Pucciniomycetes</taxon>
        <taxon>Pucciniales</taxon>
        <taxon>Pucciniaceae</taxon>
        <taxon>Puccinia</taxon>
    </lineage>
</organism>